<gene>
    <name evidence="2" type="ORF">GG681_09410</name>
</gene>
<proteinExistence type="predicted"/>
<dbReference type="InterPro" id="IPR052519">
    <property type="entry name" value="Euk-type_GlcNAc_Kinase"/>
</dbReference>
<comment type="caution">
    <text evidence="2">The sequence shown here is derived from an EMBL/GenBank/DDBJ whole genome shotgun (WGS) entry which is preliminary data.</text>
</comment>
<dbReference type="AlphaFoldDB" id="A0A844ALZ7"/>
<dbReference type="InterPro" id="IPR043129">
    <property type="entry name" value="ATPase_NBD"/>
</dbReference>
<dbReference type="SUPFAM" id="SSF53067">
    <property type="entry name" value="Actin-like ATPase domain"/>
    <property type="match status" value="2"/>
</dbReference>
<name>A0A844ALZ7_9RHOB</name>
<dbReference type="RefSeq" id="WP_153547449.1">
    <property type="nucleotide sequence ID" value="NZ_WIXK01000004.1"/>
</dbReference>
<dbReference type="InterPro" id="IPR002731">
    <property type="entry name" value="ATPase_BadF"/>
</dbReference>
<organism evidence="2 3">
    <name type="scientific">Tritonibacter aquimaris</name>
    <dbReference type="NCBI Taxonomy" id="2663379"/>
    <lineage>
        <taxon>Bacteria</taxon>
        <taxon>Pseudomonadati</taxon>
        <taxon>Pseudomonadota</taxon>
        <taxon>Alphaproteobacteria</taxon>
        <taxon>Rhodobacterales</taxon>
        <taxon>Paracoccaceae</taxon>
        <taxon>Tritonibacter</taxon>
    </lineage>
</organism>
<reference evidence="2 3" key="1">
    <citation type="submission" date="2019-10" db="EMBL/GenBank/DDBJ databases">
        <title>Epibacterium sp. nov., isolated from seawater.</title>
        <authorList>
            <person name="Zhang X."/>
            <person name="Li N."/>
        </authorList>
    </citation>
    <scope>NUCLEOTIDE SEQUENCE [LARGE SCALE GENOMIC DNA]</scope>
    <source>
        <strain evidence="2 3">SM1969</strain>
    </source>
</reference>
<evidence type="ECO:0000259" key="1">
    <source>
        <dbReference type="Pfam" id="PF01869"/>
    </source>
</evidence>
<accession>A0A844ALZ7</accession>
<dbReference type="EMBL" id="WIXK01000004">
    <property type="protein sequence ID" value="MQY42859.1"/>
    <property type="molecule type" value="Genomic_DNA"/>
</dbReference>
<dbReference type="PANTHER" id="PTHR43190:SF3">
    <property type="entry name" value="N-ACETYL-D-GLUCOSAMINE KINASE"/>
    <property type="match status" value="1"/>
</dbReference>
<dbReference type="PANTHER" id="PTHR43190">
    <property type="entry name" value="N-ACETYL-D-GLUCOSAMINE KINASE"/>
    <property type="match status" value="1"/>
</dbReference>
<keyword evidence="3" id="KW-1185">Reference proteome</keyword>
<dbReference type="Pfam" id="PF01869">
    <property type="entry name" value="BcrAD_BadFG"/>
    <property type="match status" value="1"/>
</dbReference>
<dbReference type="Proteomes" id="UP000436694">
    <property type="component" value="Unassembled WGS sequence"/>
</dbReference>
<dbReference type="CDD" id="cd24082">
    <property type="entry name" value="ASKHA_NBD_GspK-like"/>
    <property type="match status" value="1"/>
</dbReference>
<feature type="domain" description="ATPase BadF/BadG/BcrA/BcrD type" evidence="1">
    <location>
        <begin position="16"/>
        <end position="258"/>
    </location>
</feature>
<evidence type="ECO:0000313" key="2">
    <source>
        <dbReference type="EMBL" id="MQY42859.1"/>
    </source>
</evidence>
<dbReference type="Gene3D" id="3.30.420.40">
    <property type="match status" value="2"/>
</dbReference>
<evidence type="ECO:0000313" key="3">
    <source>
        <dbReference type="Proteomes" id="UP000436694"/>
    </source>
</evidence>
<protein>
    <submittedName>
        <fullName evidence="2">ATPase</fullName>
    </submittedName>
</protein>
<sequence>MTVDPRHSTTAQFIAIDGGGTRCRVALRHQGRDITAEVGSANVTSDFDAALQQISLGLTQVSEQAGLADLSAVPAYLGLAGVAGPAMADRVRAALPFKFARVEDDRRAALRGALGRQDGAIAHCGTGSFFATQIKGLSRFSGGWGPVLGDEASAQWVGRRALTVTLASVDGLAPETGLARHCLETYGGAAGIVAFAATAKQVEFGHIAPAVTQHAAQDDALACQILQEAADVLAQTLPDLGWRSDMTLCLTGGISRFYAPYLPENMKLMIRDPAGEPLSGALSLAQDFYHELANGEVHP</sequence>